<evidence type="ECO:0000313" key="3">
    <source>
        <dbReference type="Proteomes" id="UP000313359"/>
    </source>
</evidence>
<evidence type="ECO:0000313" key="2">
    <source>
        <dbReference type="EMBL" id="RPD56585.1"/>
    </source>
</evidence>
<gene>
    <name evidence="2" type="ORF">L227DRAFT_614461</name>
</gene>
<evidence type="ECO:0000256" key="1">
    <source>
        <dbReference type="SAM" id="MobiDB-lite"/>
    </source>
</evidence>
<sequence length="242" mass="26658">MDQLETCAPLRLGAIDMAITYARWELPSTGTSTDARPEPPLFADRPAEFSRSSGAVSAISVDMLAERIGIDTHTLLLSGRTPLVQARTDRRTFGYHSRRVTMYHCRPSTASRAIFTTTPDHFRTQGRCLAFTNTKTTKSLTKDPELRKQLALTKFFFDICTPTLRRDPRGRAHAAVASASVDSPTTVKHTETGGGVQNPGGFMRIIFHQQRLVTHLPPSPITPTRHASASGVESLFAPRQIT</sequence>
<feature type="region of interest" description="Disordered" evidence="1">
    <location>
        <begin position="223"/>
        <end position="242"/>
    </location>
</feature>
<name>A0A5C2RZR8_9APHY</name>
<reference evidence="2" key="1">
    <citation type="journal article" date="2018" name="Genome Biol. Evol.">
        <title>Genomics and development of Lentinus tigrinus, a white-rot wood-decaying mushroom with dimorphic fruiting bodies.</title>
        <authorList>
            <person name="Wu B."/>
            <person name="Xu Z."/>
            <person name="Knudson A."/>
            <person name="Carlson A."/>
            <person name="Chen N."/>
            <person name="Kovaka S."/>
            <person name="LaButti K."/>
            <person name="Lipzen A."/>
            <person name="Pennachio C."/>
            <person name="Riley R."/>
            <person name="Schakwitz W."/>
            <person name="Umezawa K."/>
            <person name="Ohm R.A."/>
            <person name="Grigoriev I.V."/>
            <person name="Nagy L.G."/>
            <person name="Gibbons J."/>
            <person name="Hibbett D."/>
        </authorList>
    </citation>
    <scope>NUCLEOTIDE SEQUENCE [LARGE SCALE GENOMIC DNA]</scope>
    <source>
        <strain evidence="2">ALCF2SS1-6</strain>
    </source>
</reference>
<keyword evidence="3" id="KW-1185">Reference proteome</keyword>
<dbReference type="AlphaFoldDB" id="A0A5C2RZR8"/>
<accession>A0A5C2RZR8</accession>
<dbReference type="Proteomes" id="UP000313359">
    <property type="component" value="Unassembled WGS sequence"/>
</dbReference>
<proteinExistence type="predicted"/>
<protein>
    <submittedName>
        <fullName evidence="2">Uncharacterized protein</fullName>
    </submittedName>
</protein>
<organism evidence="2 3">
    <name type="scientific">Lentinus tigrinus ALCF2SS1-6</name>
    <dbReference type="NCBI Taxonomy" id="1328759"/>
    <lineage>
        <taxon>Eukaryota</taxon>
        <taxon>Fungi</taxon>
        <taxon>Dikarya</taxon>
        <taxon>Basidiomycota</taxon>
        <taxon>Agaricomycotina</taxon>
        <taxon>Agaricomycetes</taxon>
        <taxon>Polyporales</taxon>
        <taxon>Polyporaceae</taxon>
        <taxon>Lentinus</taxon>
    </lineage>
</organism>
<dbReference type="EMBL" id="ML122287">
    <property type="protein sequence ID" value="RPD56585.1"/>
    <property type="molecule type" value="Genomic_DNA"/>
</dbReference>